<evidence type="ECO:0000313" key="1">
    <source>
        <dbReference type="EMBL" id="MBF9144410.1"/>
    </source>
</evidence>
<evidence type="ECO:0000313" key="2">
    <source>
        <dbReference type="Proteomes" id="UP000645610"/>
    </source>
</evidence>
<keyword evidence="1" id="KW-0808">Transferase</keyword>
<dbReference type="Proteomes" id="UP000645610">
    <property type="component" value="Unassembled WGS sequence"/>
</dbReference>
<name>A0A931BI94_9BACT</name>
<protein>
    <submittedName>
        <fullName evidence="1">Nucleotidyl transferase AbiEii/AbiGii toxin family protein</fullName>
    </submittedName>
</protein>
<comment type="caution">
    <text evidence="1">The sequence shown here is derived from an EMBL/GenBank/DDBJ whole genome shotgun (WGS) entry which is preliminary data.</text>
</comment>
<reference evidence="1 2" key="1">
    <citation type="submission" date="2020-11" db="EMBL/GenBank/DDBJ databases">
        <authorList>
            <person name="Kim M.K."/>
        </authorList>
    </citation>
    <scope>NUCLEOTIDE SEQUENCE [LARGE SCALE GENOMIC DNA]</scope>
    <source>
        <strain evidence="1 2">BT439</strain>
    </source>
</reference>
<dbReference type="RefSeq" id="WP_196288768.1">
    <property type="nucleotide sequence ID" value="NZ_JADQDP010000008.1"/>
</dbReference>
<dbReference type="AlphaFoldDB" id="A0A931BI94"/>
<keyword evidence="2" id="KW-1185">Reference proteome</keyword>
<proteinExistence type="predicted"/>
<dbReference type="Gene3D" id="3.10.450.620">
    <property type="entry name" value="JHP933, nucleotidyltransferase-like core domain"/>
    <property type="match status" value="1"/>
</dbReference>
<accession>A0A931BI94</accession>
<dbReference type="InterPro" id="IPR014942">
    <property type="entry name" value="AbiEii"/>
</dbReference>
<sequence>MITTTSFTREWMMDHCRQRPGLDPSILEKMILALTLVERLVETGLPFTFKGGTCLVLVLGQARRFSVDVDLVTQAELAAIEAALTQVCAQPPFRSFAYDATRSHKDDVPRGHYYVFYDSALDQQLLAEHPQRSIAIDLLFEEHNYPQVLQVPVASPFLHQAGEPLRVAAPSVESIAGDKLTAFAPRTTGILYGKGKELEIIKQLFDVGVLFDQVQDVATVAESFAATVAKELRYRHLAETSAADVLVDALQTALLLAQMKLNRAPAKELAPAELRRGIAGFRNFVIDGAFREDQAVAAAARVAYLAARLLTQDYSPLPRPVPGADPRTFFVPHPDFNYLNKLRSVPGDALFYWHHTVALLEAHGRMAWLVA</sequence>
<dbReference type="EMBL" id="JADQDP010000008">
    <property type="protein sequence ID" value="MBF9144410.1"/>
    <property type="molecule type" value="Genomic_DNA"/>
</dbReference>
<gene>
    <name evidence="1" type="ORF">I2I01_22395</name>
</gene>
<dbReference type="Pfam" id="PF08843">
    <property type="entry name" value="AbiEii"/>
    <property type="match status" value="1"/>
</dbReference>
<organism evidence="1 2">
    <name type="scientific">Hymenobacter properus</name>
    <dbReference type="NCBI Taxonomy" id="2791026"/>
    <lineage>
        <taxon>Bacteria</taxon>
        <taxon>Pseudomonadati</taxon>
        <taxon>Bacteroidota</taxon>
        <taxon>Cytophagia</taxon>
        <taxon>Cytophagales</taxon>
        <taxon>Hymenobacteraceae</taxon>
        <taxon>Hymenobacter</taxon>
    </lineage>
</organism>
<dbReference type="GO" id="GO:0016740">
    <property type="term" value="F:transferase activity"/>
    <property type="evidence" value="ECO:0007669"/>
    <property type="project" value="UniProtKB-KW"/>
</dbReference>